<dbReference type="AlphaFoldDB" id="A0A6C0K2E9"/>
<feature type="transmembrane region" description="Helical" evidence="2">
    <location>
        <begin position="256"/>
        <end position="276"/>
    </location>
</feature>
<name>A0A6C0K2E9_9ZZZZ</name>
<feature type="region of interest" description="Disordered" evidence="1">
    <location>
        <begin position="133"/>
        <end position="155"/>
    </location>
</feature>
<evidence type="ECO:0000256" key="2">
    <source>
        <dbReference type="SAM" id="Phobius"/>
    </source>
</evidence>
<evidence type="ECO:0000313" key="3">
    <source>
        <dbReference type="EMBL" id="QHU11311.1"/>
    </source>
</evidence>
<evidence type="ECO:0000256" key="1">
    <source>
        <dbReference type="SAM" id="MobiDB-lite"/>
    </source>
</evidence>
<dbReference type="EMBL" id="MN740781">
    <property type="protein sequence ID" value="QHU11311.1"/>
    <property type="molecule type" value="Genomic_DNA"/>
</dbReference>
<organism evidence="3">
    <name type="scientific">viral metagenome</name>
    <dbReference type="NCBI Taxonomy" id="1070528"/>
    <lineage>
        <taxon>unclassified sequences</taxon>
        <taxon>metagenomes</taxon>
        <taxon>organismal metagenomes</taxon>
    </lineage>
</organism>
<keyword evidence="2" id="KW-1133">Transmembrane helix</keyword>
<reference evidence="3" key="1">
    <citation type="journal article" date="2020" name="Nature">
        <title>Giant virus diversity and host interactions through global metagenomics.</title>
        <authorList>
            <person name="Schulz F."/>
            <person name="Roux S."/>
            <person name="Paez-Espino D."/>
            <person name="Jungbluth S."/>
            <person name="Walsh D.A."/>
            <person name="Denef V.J."/>
            <person name="McMahon K.D."/>
            <person name="Konstantinidis K.T."/>
            <person name="Eloe-Fadrosh E.A."/>
            <person name="Kyrpides N.C."/>
            <person name="Woyke T."/>
        </authorList>
    </citation>
    <scope>NUCLEOTIDE SEQUENCE</scope>
    <source>
        <strain evidence="3">GVMAG-S-1101165-84</strain>
    </source>
</reference>
<accession>A0A6C0K2E9</accession>
<protein>
    <submittedName>
        <fullName evidence="3">Uncharacterized protein</fullName>
    </submittedName>
</protein>
<sequence length="439" mass="45679">MRLLLSLFSLLAATTVATNGPSSLYSLLNGMTFNPPGYTIVAYQSCVQNQNQGNPCGTFTNYLSSNGQYTYQQYGPATCSGSCCREFHLTLACGATLQMSGVNENPVCTYSATLSLPQVCGVDMTVGNEIASVSPTAAPPTSTSTPTGSNTSSVTMTASTTITGSNTSTATSTPLYQIFYTPFPSTTSTQTVTATSTPLFMITAYPTPSPVNVSATSTPLYYMTAYPSYNPNNETKEDALASIIANLPVSSNTATILGGVAVGLAGLGGIAFAVHYMRNGGTLKGLVQKAKDNQGKLLAMTDQLPLTAAQKAALHNPTSLLPEALQNPQSLVDKLPVSDALKEQIHQVVPSSPEALLAAVQDPAALKAQVQALAQAQVHTLMEKVPDAIKEAVSPDALLAAVQNPESLKAHVQALVQAQVQALVPADVAVIVAETKKPE</sequence>
<keyword evidence="2" id="KW-0812">Transmembrane</keyword>
<keyword evidence="2" id="KW-0472">Membrane</keyword>
<proteinExistence type="predicted"/>